<evidence type="ECO:0000313" key="2">
    <source>
        <dbReference type="EMBL" id="GLD57983.1"/>
    </source>
</evidence>
<feature type="compositionally biased region" description="Acidic residues" evidence="1">
    <location>
        <begin position="258"/>
        <end position="269"/>
    </location>
</feature>
<feature type="region of interest" description="Disordered" evidence="1">
    <location>
        <begin position="333"/>
        <end position="392"/>
    </location>
</feature>
<dbReference type="Proteomes" id="UP001279410">
    <property type="component" value="Unassembled WGS sequence"/>
</dbReference>
<sequence length="436" mass="47662">MEFIEGSRGTYRPIKVLFDTPIYERALQICWHTGSYKCQIALVAELLRLQQQTQLPSEVTAEDMTDLLVEESKSTLRVQHPKIIGQAQKYARTLAEQHQEAPNSKLLGPREVVIEVVPKVMQGFWLPPPNTSLNMPSQKLSKMGVGLTKAVEDQVTTALSTVLRQVTFSRSIRDDMVLTILGKVRQSYSQDILVKKLNCFTAEILTPSDTITDTTAAEICELFEPQIKVSVNMKAEKNCTQAEDVVDGAEAKTGPAEDQSEEPGLEEDTEPIRELDSAVATPPPAPLITAAELPADTATQNNFISNLDEAEEQPTPSPLPDSAVVSPPVTALLTSSTEPPATIGSDKQAEQPTSHLEPEPAVVPTLTLPAHPPASASVPARLTPPNEAPVTTEQLDKPTISQAKAKIQTGRGTQGFFGWFRKALRYCFLLEDTERH</sequence>
<evidence type="ECO:0000256" key="1">
    <source>
        <dbReference type="SAM" id="MobiDB-lite"/>
    </source>
</evidence>
<dbReference type="AlphaFoldDB" id="A0AAD3MPT7"/>
<feature type="region of interest" description="Disordered" evidence="1">
    <location>
        <begin position="242"/>
        <end position="286"/>
    </location>
</feature>
<gene>
    <name evidence="2" type="ORF">AKAME5_001014400</name>
</gene>
<accession>A0AAD3MPT7</accession>
<reference evidence="2" key="1">
    <citation type="submission" date="2022-08" db="EMBL/GenBank/DDBJ databases">
        <title>Genome sequencing of akame (Lates japonicus).</title>
        <authorList>
            <person name="Hashiguchi Y."/>
            <person name="Takahashi H."/>
        </authorList>
    </citation>
    <scope>NUCLEOTIDE SEQUENCE</scope>
    <source>
        <strain evidence="2">Kochi</strain>
    </source>
</reference>
<dbReference type="EMBL" id="BRZM01000031">
    <property type="protein sequence ID" value="GLD57983.1"/>
    <property type="molecule type" value="Genomic_DNA"/>
</dbReference>
<keyword evidence="3" id="KW-1185">Reference proteome</keyword>
<protein>
    <submittedName>
        <fullName evidence="2">Uncharacterized protein</fullName>
    </submittedName>
</protein>
<name>A0AAD3MPT7_LATJO</name>
<evidence type="ECO:0000313" key="3">
    <source>
        <dbReference type="Proteomes" id="UP001279410"/>
    </source>
</evidence>
<proteinExistence type="predicted"/>
<organism evidence="2 3">
    <name type="scientific">Lates japonicus</name>
    <name type="common">Japanese lates</name>
    <dbReference type="NCBI Taxonomy" id="270547"/>
    <lineage>
        <taxon>Eukaryota</taxon>
        <taxon>Metazoa</taxon>
        <taxon>Chordata</taxon>
        <taxon>Craniata</taxon>
        <taxon>Vertebrata</taxon>
        <taxon>Euteleostomi</taxon>
        <taxon>Actinopterygii</taxon>
        <taxon>Neopterygii</taxon>
        <taxon>Teleostei</taxon>
        <taxon>Neoteleostei</taxon>
        <taxon>Acanthomorphata</taxon>
        <taxon>Carangaria</taxon>
        <taxon>Carangaria incertae sedis</taxon>
        <taxon>Centropomidae</taxon>
        <taxon>Lates</taxon>
    </lineage>
</organism>
<comment type="caution">
    <text evidence="2">The sequence shown here is derived from an EMBL/GenBank/DDBJ whole genome shotgun (WGS) entry which is preliminary data.</text>
</comment>